<dbReference type="EnsemblMetazoa" id="ADIR014626-RA">
    <property type="protein sequence ID" value="ADIR014626-PA"/>
    <property type="gene ID" value="ADIR014626"/>
</dbReference>
<evidence type="ECO:0000313" key="1">
    <source>
        <dbReference type="EnsemblMetazoa" id="ADIR014626-PA"/>
    </source>
</evidence>
<proteinExistence type="predicted"/>
<organism evidence="1 2">
    <name type="scientific">Anopheles dirus</name>
    <dbReference type="NCBI Taxonomy" id="7168"/>
    <lineage>
        <taxon>Eukaryota</taxon>
        <taxon>Metazoa</taxon>
        <taxon>Ecdysozoa</taxon>
        <taxon>Arthropoda</taxon>
        <taxon>Hexapoda</taxon>
        <taxon>Insecta</taxon>
        <taxon>Pterygota</taxon>
        <taxon>Neoptera</taxon>
        <taxon>Endopterygota</taxon>
        <taxon>Diptera</taxon>
        <taxon>Nematocera</taxon>
        <taxon>Culicoidea</taxon>
        <taxon>Culicidae</taxon>
        <taxon>Anophelinae</taxon>
        <taxon>Anopheles</taxon>
    </lineage>
</organism>
<reference evidence="1" key="2">
    <citation type="submission" date="2020-05" db="UniProtKB">
        <authorList>
            <consortium name="EnsemblMetazoa"/>
        </authorList>
    </citation>
    <scope>IDENTIFICATION</scope>
    <source>
        <strain evidence="1">WRAIR2</strain>
    </source>
</reference>
<evidence type="ECO:0000313" key="2">
    <source>
        <dbReference type="Proteomes" id="UP000075884"/>
    </source>
</evidence>
<dbReference type="Proteomes" id="UP000075884">
    <property type="component" value="Unassembled WGS sequence"/>
</dbReference>
<dbReference type="VEuPathDB" id="VectorBase:ADIR014626"/>
<dbReference type="AlphaFoldDB" id="A0A182NXQ3"/>
<name>A0A182NXQ3_9DIPT</name>
<accession>A0A182NXQ3</accession>
<sequence>MKVTFLYGINCHWLACIRSVNSLVTLIEFGISSPLSPY</sequence>
<protein>
    <submittedName>
        <fullName evidence="1">Uncharacterized protein</fullName>
    </submittedName>
</protein>
<keyword evidence="2" id="KW-1185">Reference proteome</keyword>
<reference evidence="2" key="1">
    <citation type="submission" date="2013-03" db="EMBL/GenBank/DDBJ databases">
        <title>The Genome Sequence of Anopheles dirus WRAIR2.</title>
        <authorList>
            <consortium name="The Broad Institute Genomics Platform"/>
            <person name="Neafsey D.E."/>
            <person name="Walton C."/>
            <person name="Walker B."/>
            <person name="Young S.K."/>
            <person name="Zeng Q."/>
            <person name="Gargeya S."/>
            <person name="Fitzgerald M."/>
            <person name="Haas B."/>
            <person name="Abouelleil A."/>
            <person name="Allen A.W."/>
            <person name="Alvarado L."/>
            <person name="Arachchi H.M."/>
            <person name="Berlin A.M."/>
            <person name="Chapman S.B."/>
            <person name="Gainer-Dewar J."/>
            <person name="Goldberg J."/>
            <person name="Griggs A."/>
            <person name="Gujja S."/>
            <person name="Hansen M."/>
            <person name="Howarth C."/>
            <person name="Imamovic A."/>
            <person name="Ireland A."/>
            <person name="Larimer J."/>
            <person name="McCowan C."/>
            <person name="Murphy C."/>
            <person name="Pearson M."/>
            <person name="Poon T.W."/>
            <person name="Priest M."/>
            <person name="Roberts A."/>
            <person name="Saif S."/>
            <person name="Shea T."/>
            <person name="Sisk P."/>
            <person name="Sykes S."/>
            <person name="Wortman J."/>
            <person name="Nusbaum C."/>
            <person name="Birren B."/>
        </authorList>
    </citation>
    <scope>NUCLEOTIDE SEQUENCE [LARGE SCALE GENOMIC DNA]</scope>
    <source>
        <strain evidence="2">WRAIR2</strain>
    </source>
</reference>